<accession>A0A9P4MX60</accession>
<dbReference type="SUPFAM" id="SSF54695">
    <property type="entry name" value="POZ domain"/>
    <property type="match status" value="1"/>
</dbReference>
<dbReference type="OrthoDB" id="1022638at2759"/>
<proteinExistence type="predicted"/>
<evidence type="ECO:0000313" key="1">
    <source>
        <dbReference type="EMBL" id="KAF2260985.1"/>
    </source>
</evidence>
<sequence>MDRLDRSGYSAGDSAYNYFGLPSKRMRYSNPAKEETQPSVIKDKRVKVSKALRLETEMLEIHVGTEDQLEKFFVYEGVIVDRSPFFANAMKPEWAEKRKNSRVVELPDDDPAAFALYMQWMFTRRLPILPEDEESSCSFEEFATLSNAYVLGERLMDNDWKNVIADCYVQFARSSKPYYPSNEDIRIIYEGTREGSPIRQLLVDIYCSRGKADWLENDSHLPRDFLLQVTSALLKIRTVVQSVSRPWKNSHEQYHDT</sequence>
<dbReference type="EMBL" id="ML986667">
    <property type="protein sequence ID" value="KAF2260985.1"/>
    <property type="molecule type" value="Genomic_DNA"/>
</dbReference>
<organism evidence="1 2">
    <name type="scientific">Lojkania enalia</name>
    <dbReference type="NCBI Taxonomy" id="147567"/>
    <lineage>
        <taxon>Eukaryota</taxon>
        <taxon>Fungi</taxon>
        <taxon>Dikarya</taxon>
        <taxon>Ascomycota</taxon>
        <taxon>Pezizomycotina</taxon>
        <taxon>Dothideomycetes</taxon>
        <taxon>Pleosporomycetidae</taxon>
        <taxon>Pleosporales</taxon>
        <taxon>Pleosporales incertae sedis</taxon>
        <taxon>Lojkania</taxon>
    </lineage>
</organism>
<name>A0A9P4MX60_9PLEO</name>
<dbReference type="Proteomes" id="UP000800093">
    <property type="component" value="Unassembled WGS sequence"/>
</dbReference>
<gene>
    <name evidence="1" type="ORF">CC78DRAFT_536017</name>
</gene>
<comment type="caution">
    <text evidence="1">The sequence shown here is derived from an EMBL/GenBank/DDBJ whole genome shotgun (WGS) entry which is preliminary data.</text>
</comment>
<evidence type="ECO:0008006" key="3">
    <source>
        <dbReference type="Google" id="ProtNLM"/>
    </source>
</evidence>
<dbReference type="CDD" id="cd18186">
    <property type="entry name" value="BTB_POZ_ZBTB_KLHL-like"/>
    <property type="match status" value="1"/>
</dbReference>
<reference evidence="2" key="1">
    <citation type="journal article" date="2020" name="Stud. Mycol.">
        <title>101 Dothideomycetes genomes: A test case for predicting lifestyles and emergence of pathogens.</title>
        <authorList>
            <person name="Haridas S."/>
            <person name="Albert R."/>
            <person name="Binder M."/>
            <person name="Bloem J."/>
            <person name="LaButti K."/>
            <person name="Salamov A."/>
            <person name="Andreopoulos B."/>
            <person name="Baker S."/>
            <person name="Barry K."/>
            <person name="Bills G."/>
            <person name="Bluhm B."/>
            <person name="Cannon C."/>
            <person name="Castanera R."/>
            <person name="Culley D."/>
            <person name="Daum C."/>
            <person name="Ezra D."/>
            <person name="Gonzalez J."/>
            <person name="Henrissat B."/>
            <person name="Kuo A."/>
            <person name="Liang C."/>
            <person name="Lipzen A."/>
            <person name="Lutzoni F."/>
            <person name="Magnuson J."/>
            <person name="Mondo S."/>
            <person name="Nolan M."/>
            <person name="Ohm R."/>
            <person name="Pangilinan J."/>
            <person name="Park H.-J."/>
            <person name="Ramirez L."/>
            <person name="Alfaro M."/>
            <person name="Sun H."/>
            <person name="Tritt A."/>
            <person name="Yoshinaga Y."/>
            <person name="Zwiers L.-H."/>
            <person name="Turgeon B."/>
            <person name="Goodwin S."/>
            <person name="Spatafora J."/>
            <person name="Crous P."/>
            <person name="Grigoriev I."/>
        </authorList>
    </citation>
    <scope>NUCLEOTIDE SEQUENCE [LARGE SCALE GENOMIC DNA]</scope>
    <source>
        <strain evidence="2">CBS 304.66</strain>
    </source>
</reference>
<evidence type="ECO:0000313" key="2">
    <source>
        <dbReference type="Proteomes" id="UP000800093"/>
    </source>
</evidence>
<dbReference type="Gene3D" id="3.30.710.10">
    <property type="entry name" value="Potassium Channel Kv1.1, Chain A"/>
    <property type="match status" value="1"/>
</dbReference>
<keyword evidence="2" id="KW-1185">Reference proteome</keyword>
<dbReference type="PANTHER" id="PTHR47843:SF2">
    <property type="entry name" value="BTB DOMAIN-CONTAINING PROTEIN"/>
    <property type="match status" value="1"/>
</dbReference>
<dbReference type="InterPro" id="IPR011333">
    <property type="entry name" value="SKP1/BTB/POZ_sf"/>
</dbReference>
<dbReference type="PANTHER" id="PTHR47843">
    <property type="entry name" value="BTB DOMAIN-CONTAINING PROTEIN-RELATED"/>
    <property type="match status" value="1"/>
</dbReference>
<dbReference type="AlphaFoldDB" id="A0A9P4MX60"/>
<protein>
    <recommendedName>
        <fullName evidence="3">BTB domain-containing protein</fullName>
    </recommendedName>
</protein>